<protein>
    <recommendedName>
        <fullName evidence="1">HDOD domain-containing protein</fullName>
    </recommendedName>
</protein>
<dbReference type="eggNOG" id="COG1639">
    <property type="taxonomic scope" value="Bacteria"/>
</dbReference>
<name>V5BZR2_9GAMM</name>
<evidence type="ECO:0000259" key="1">
    <source>
        <dbReference type="PROSITE" id="PS51833"/>
    </source>
</evidence>
<feature type="domain" description="HDOD" evidence="1">
    <location>
        <begin position="14"/>
        <end position="210"/>
    </location>
</feature>
<keyword evidence="3" id="KW-1185">Reference proteome</keyword>
<dbReference type="Pfam" id="PF08668">
    <property type="entry name" value="HDOD"/>
    <property type="match status" value="1"/>
</dbReference>
<comment type="caution">
    <text evidence="2">The sequence shown here is derived from an EMBL/GenBank/DDBJ whole genome shotgun (WGS) entry which is preliminary data.</text>
</comment>
<reference evidence="2 3" key="1">
    <citation type="journal article" date="2013" name="Genome Announc.">
        <title>Draft Genome Sequence of the Methanotrophic Gammaproteobacterium Methyloglobulus morosus DSM 22980 Strain KoM1.</title>
        <authorList>
            <person name="Poehlein A."/>
            <person name="Deutzmann J.S."/>
            <person name="Daniel R."/>
            <person name="Simeonova D.D."/>
        </authorList>
    </citation>
    <scope>NUCLEOTIDE SEQUENCE [LARGE SCALE GENOMIC DNA]</scope>
    <source>
        <strain evidence="2 3">KoM1</strain>
    </source>
</reference>
<proteinExistence type="predicted"/>
<evidence type="ECO:0000313" key="3">
    <source>
        <dbReference type="Proteomes" id="UP000017842"/>
    </source>
</evidence>
<evidence type="ECO:0000313" key="2">
    <source>
        <dbReference type="EMBL" id="ESS73319.1"/>
    </source>
</evidence>
<sequence length="276" mass="32026">MNTTREFISVLTEKISLPDIYRQIRVLMDNPNVKIEDFDKLIRADTQLAGSVIRIANSEFFGFDRKVEVLYDAISLLGVGQLHDLLLGSLCMRTFANVHWQTTDYINDFWRQAIRRGIAARNVSRFCRMPPSNQYFTVGFLLEIGHAAMFVNAPELAFKFFQESQQKQCPVDIIERVNFGFDYCRLGADLLRHWHLPQFYPQVIQHHLYPERAVPSIRKETEIAYLAHVFCNPSGTEGHRRTGLLDKHQELLVKQKVNQEIIDHENDVFAMLSPSK</sequence>
<dbReference type="Proteomes" id="UP000017842">
    <property type="component" value="Unassembled WGS sequence"/>
</dbReference>
<dbReference type="Gene3D" id="1.10.3210.10">
    <property type="entry name" value="Hypothetical protein af1432"/>
    <property type="match status" value="1"/>
</dbReference>
<dbReference type="InterPro" id="IPR013976">
    <property type="entry name" value="HDOD"/>
</dbReference>
<dbReference type="EMBL" id="AYLO01000026">
    <property type="protein sequence ID" value="ESS73319.1"/>
    <property type="molecule type" value="Genomic_DNA"/>
</dbReference>
<dbReference type="OrthoDB" id="9770715at2"/>
<gene>
    <name evidence="2" type="ORF">MGMO_26c00310</name>
</gene>
<accession>V5BZR2</accession>
<dbReference type="AlphaFoldDB" id="V5BZR2"/>
<dbReference type="PANTHER" id="PTHR33525">
    <property type="match status" value="1"/>
</dbReference>
<dbReference type="STRING" id="1116472.MGMO_26c00310"/>
<dbReference type="PANTHER" id="PTHR33525:SF3">
    <property type="entry name" value="RIBONUCLEASE Y"/>
    <property type="match status" value="1"/>
</dbReference>
<dbReference type="PROSITE" id="PS51833">
    <property type="entry name" value="HDOD"/>
    <property type="match status" value="1"/>
</dbReference>
<dbReference type="SUPFAM" id="SSF109604">
    <property type="entry name" value="HD-domain/PDEase-like"/>
    <property type="match status" value="1"/>
</dbReference>
<dbReference type="InterPro" id="IPR052340">
    <property type="entry name" value="RNase_Y/CdgJ"/>
</dbReference>
<dbReference type="RefSeq" id="WP_023493731.1">
    <property type="nucleotide sequence ID" value="NZ_AYLO01000026.1"/>
</dbReference>
<organism evidence="2 3">
    <name type="scientific">Methyloglobulus morosus KoM1</name>
    <dbReference type="NCBI Taxonomy" id="1116472"/>
    <lineage>
        <taxon>Bacteria</taxon>
        <taxon>Pseudomonadati</taxon>
        <taxon>Pseudomonadota</taxon>
        <taxon>Gammaproteobacteria</taxon>
        <taxon>Methylococcales</taxon>
        <taxon>Methylococcaceae</taxon>
        <taxon>Methyloglobulus</taxon>
    </lineage>
</organism>